<gene>
    <name evidence="5" type="ORF">H9702_08460</name>
</gene>
<dbReference type="GO" id="GO:0006753">
    <property type="term" value="P:nucleoside phosphate metabolic process"/>
    <property type="evidence" value="ECO:0007669"/>
    <property type="project" value="TreeGrafter"/>
</dbReference>
<dbReference type="PRINTS" id="PR00502">
    <property type="entry name" value="NUDIXFAMILY"/>
</dbReference>
<dbReference type="EMBL" id="DWWM01000055">
    <property type="protein sequence ID" value="HJC37140.1"/>
    <property type="molecule type" value="Genomic_DNA"/>
</dbReference>
<dbReference type="AlphaFoldDB" id="A0A9D2SX61"/>
<dbReference type="InterPro" id="IPR000086">
    <property type="entry name" value="NUDIX_hydrolase_dom"/>
</dbReference>
<dbReference type="GO" id="GO:0005829">
    <property type="term" value="C:cytosol"/>
    <property type="evidence" value="ECO:0007669"/>
    <property type="project" value="TreeGrafter"/>
</dbReference>
<evidence type="ECO:0000259" key="4">
    <source>
        <dbReference type="PROSITE" id="PS51462"/>
    </source>
</evidence>
<comment type="cofactor">
    <cofactor evidence="1">
        <name>Mg(2+)</name>
        <dbReference type="ChEBI" id="CHEBI:18420"/>
    </cofactor>
</comment>
<evidence type="ECO:0000313" key="5">
    <source>
        <dbReference type="EMBL" id="HJC37140.1"/>
    </source>
</evidence>
<accession>A0A9D2SX61</accession>
<proteinExistence type="inferred from homology"/>
<dbReference type="PROSITE" id="PS51462">
    <property type="entry name" value="NUDIX"/>
    <property type="match status" value="1"/>
</dbReference>
<sequence>MKQISSTLIWSGSFLRLYSDRLILDNGAVAQRDLIRHPGGAAILLIQDEQILLVRQYRHGAGKQLLEIPAGKLEAGETPERCACRELEEESGMRCGALRLLYAFYPSPGICSECLYLFEACDPAPISHPRPMDPDEDLTLCWIPLKKAKEMLARGEIEDAKTIIALQYACLNH</sequence>
<name>A0A9D2SX61_9FIRM</name>
<dbReference type="SUPFAM" id="SSF55811">
    <property type="entry name" value="Nudix"/>
    <property type="match status" value="1"/>
</dbReference>
<keyword evidence="2 3" id="KW-0378">Hydrolase</keyword>
<dbReference type="GO" id="GO:0019693">
    <property type="term" value="P:ribose phosphate metabolic process"/>
    <property type="evidence" value="ECO:0007669"/>
    <property type="project" value="TreeGrafter"/>
</dbReference>
<dbReference type="InterPro" id="IPR020476">
    <property type="entry name" value="Nudix_hydrolase"/>
</dbReference>
<dbReference type="PANTHER" id="PTHR11839:SF18">
    <property type="entry name" value="NUDIX HYDROLASE DOMAIN-CONTAINING PROTEIN"/>
    <property type="match status" value="1"/>
</dbReference>
<dbReference type="CDD" id="cd03424">
    <property type="entry name" value="NUDIX_ADPRase_Nudt5_UGPPase_Nudt14"/>
    <property type="match status" value="1"/>
</dbReference>
<protein>
    <submittedName>
        <fullName evidence="5">NUDIX hydrolase</fullName>
    </submittedName>
</protein>
<reference evidence="5" key="2">
    <citation type="submission" date="2021-04" db="EMBL/GenBank/DDBJ databases">
        <authorList>
            <person name="Gilroy R."/>
        </authorList>
    </citation>
    <scope>NUCLEOTIDE SEQUENCE</scope>
    <source>
        <strain evidence="5">CHK187-11901</strain>
    </source>
</reference>
<dbReference type="InterPro" id="IPR020084">
    <property type="entry name" value="NUDIX_hydrolase_CS"/>
</dbReference>
<evidence type="ECO:0000256" key="1">
    <source>
        <dbReference type="ARBA" id="ARBA00001946"/>
    </source>
</evidence>
<dbReference type="Pfam" id="PF00293">
    <property type="entry name" value="NUDIX"/>
    <property type="match status" value="1"/>
</dbReference>
<dbReference type="InterPro" id="IPR015797">
    <property type="entry name" value="NUDIX_hydrolase-like_dom_sf"/>
</dbReference>
<comment type="caution">
    <text evidence="5">The sequence shown here is derived from an EMBL/GenBank/DDBJ whole genome shotgun (WGS) entry which is preliminary data.</text>
</comment>
<comment type="similarity">
    <text evidence="3">Belongs to the Nudix hydrolase family.</text>
</comment>
<organism evidence="5 6">
    <name type="scientific">Candidatus Merdibacter merdavium</name>
    <dbReference type="NCBI Taxonomy" id="2838692"/>
    <lineage>
        <taxon>Bacteria</taxon>
        <taxon>Bacillati</taxon>
        <taxon>Bacillota</taxon>
        <taxon>Erysipelotrichia</taxon>
        <taxon>Erysipelotrichales</taxon>
        <taxon>Erysipelotrichaceae</taxon>
        <taxon>Merdibacter</taxon>
    </lineage>
</organism>
<evidence type="ECO:0000313" key="6">
    <source>
        <dbReference type="Proteomes" id="UP000823896"/>
    </source>
</evidence>
<feature type="domain" description="Nudix hydrolase" evidence="4">
    <location>
        <begin position="35"/>
        <end position="165"/>
    </location>
</feature>
<dbReference type="Gene3D" id="3.90.79.10">
    <property type="entry name" value="Nucleoside Triphosphate Pyrophosphohydrolase"/>
    <property type="match status" value="1"/>
</dbReference>
<dbReference type="GO" id="GO:0016462">
    <property type="term" value="F:pyrophosphatase activity"/>
    <property type="evidence" value="ECO:0007669"/>
    <property type="project" value="UniProtKB-ARBA"/>
</dbReference>
<evidence type="ECO:0000256" key="3">
    <source>
        <dbReference type="RuleBase" id="RU003476"/>
    </source>
</evidence>
<dbReference type="PANTHER" id="PTHR11839">
    <property type="entry name" value="UDP/ADP-SUGAR PYROPHOSPHATASE"/>
    <property type="match status" value="1"/>
</dbReference>
<dbReference type="Proteomes" id="UP000823896">
    <property type="component" value="Unassembled WGS sequence"/>
</dbReference>
<reference evidence="5" key="1">
    <citation type="journal article" date="2021" name="PeerJ">
        <title>Extensive microbial diversity within the chicken gut microbiome revealed by metagenomics and culture.</title>
        <authorList>
            <person name="Gilroy R."/>
            <person name="Ravi A."/>
            <person name="Getino M."/>
            <person name="Pursley I."/>
            <person name="Horton D.L."/>
            <person name="Alikhan N.F."/>
            <person name="Baker D."/>
            <person name="Gharbi K."/>
            <person name="Hall N."/>
            <person name="Watson M."/>
            <person name="Adriaenssens E.M."/>
            <person name="Foster-Nyarko E."/>
            <person name="Jarju S."/>
            <person name="Secka A."/>
            <person name="Antonio M."/>
            <person name="Oren A."/>
            <person name="Chaudhuri R.R."/>
            <person name="La Ragione R."/>
            <person name="Hildebrand F."/>
            <person name="Pallen M.J."/>
        </authorList>
    </citation>
    <scope>NUCLEOTIDE SEQUENCE</scope>
    <source>
        <strain evidence="5">CHK187-11901</strain>
    </source>
</reference>
<dbReference type="PROSITE" id="PS00893">
    <property type="entry name" value="NUDIX_BOX"/>
    <property type="match status" value="1"/>
</dbReference>
<evidence type="ECO:0000256" key="2">
    <source>
        <dbReference type="ARBA" id="ARBA00022801"/>
    </source>
</evidence>